<evidence type="ECO:0000313" key="3">
    <source>
        <dbReference type="Proteomes" id="UP000640485"/>
    </source>
</evidence>
<dbReference type="Proteomes" id="UP000640485">
    <property type="component" value="Unassembled WGS sequence"/>
</dbReference>
<comment type="caution">
    <text evidence="2">The sequence shown here is derived from an EMBL/GenBank/DDBJ whole genome shotgun (WGS) entry which is preliminary data.</text>
</comment>
<keyword evidence="1" id="KW-0732">Signal</keyword>
<feature type="signal peptide" evidence="1">
    <location>
        <begin position="1"/>
        <end position="21"/>
    </location>
</feature>
<protein>
    <submittedName>
        <fullName evidence="2">Uncharacterized protein</fullName>
    </submittedName>
</protein>
<organism evidence="2 3">
    <name type="scientific">Paracoccus caeni</name>
    <dbReference type="NCBI Taxonomy" id="657651"/>
    <lineage>
        <taxon>Bacteria</taxon>
        <taxon>Pseudomonadati</taxon>
        <taxon>Pseudomonadota</taxon>
        <taxon>Alphaproteobacteria</taxon>
        <taxon>Rhodobacterales</taxon>
        <taxon>Paracoccaceae</taxon>
        <taxon>Paracoccus</taxon>
    </lineage>
</organism>
<gene>
    <name evidence="2" type="ORF">JJJ17_13175</name>
</gene>
<accession>A0A934W1K1</accession>
<dbReference type="InterPro" id="IPR045752">
    <property type="entry name" value="DUF6180"/>
</dbReference>
<evidence type="ECO:0000256" key="1">
    <source>
        <dbReference type="SAM" id="SignalP"/>
    </source>
</evidence>
<keyword evidence="3" id="KW-1185">Reference proteome</keyword>
<name>A0A934W1K1_9RHOB</name>
<dbReference type="RefSeq" id="WP_200687211.1">
    <property type="nucleotide sequence ID" value="NZ_JAEPRQ010000004.1"/>
</dbReference>
<reference evidence="2" key="1">
    <citation type="submission" date="2021-01" db="EMBL/GenBank/DDBJ databases">
        <title>Paracoccus amoyensis sp. nov., isolated from the surface seawater along the coast of Xiamen Island, China.</title>
        <authorList>
            <person name="Lyu L."/>
        </authorList>
    </citation>
    <scope>NUCLEOTIDE SEQUENCE</scope>
    <source>
        <strain evidence="2">MJ17</strain>
    </source>
</reference>
<evidence type="ECO:0000313" key="2">
    <source>
        <dbReference type="EMBL" id="MBK4216884.1"/>
    </source>
</evidence>
<dbReference type="EMBL" id="JAEPRQ010000004">
    <property type="protein sequence ID" value="MBK4216884.1"/>
    <property type="molecule type" value="Genomic_DNA"/>
</dbReference>
<dbReference type="Pfam" id="PF19678">
    <property type="entry name" value="DUF6180"/>
    <property type="match status" value="1"/>
</dbReference>
<proteinExistence type="predicted"/>
<sequence>MKTLLPMVAAAVLAGPLPLFAQSADFSLTYHVERLGAEQLSIEQCGEIVAQVAAQAGLRAAVQAYPGQLVTVSGGADGAGAFVTQCITVDAKTVVVVQGIDYQQQKGSLGSFADQAFAAVKTAAN</sequence>
<feature type="chain" id="PRO_5036836832" evidence="1">
    <location>
        <begin position="22"/>
        <end position="125"/>
    </location>
</feature>
<dbReference type="AlphaFoldDB" id="A0A934W1K1"/>